<dbReference type="HOGENOM" id="CLU_048807_0_0_1"/>
<feature type="transmembrane region" description="Helical" evidence="1">
    <location>
        <begin position="310"/>
        <end position="332"/>
    </location>
</feature>
<feature type="transmembrane region" description="Helical" evidence="1">
    <location>
        <begin position="184"/>
        <end position="212"/>
    </location>
</feature>
<accession>T1KWT0</accession>
<evidence type="ECO:0000313" key="3">
    <source>
        <dbReference type="Proteomes" id="UP000015104"/>
    </source>
</evidence>
<evidence type="ECO:0000256" key="1">
    <source>
        <dbReference type="SAM" id="Phobius"/>
    </source>
</evidence>
<keyword evidence="3" id="KW-1185">Reference proteome</keyword>
<proteinExistence type="predicted"/>
<feature type="transmembrane region" description="Helical" evidence="1">
    <location>
        <begin position="86"/>
        <end position="113"/>
    </location>
</feature>
<dbReference type="EMBL" id="CAEY01000655">
    <property type="status" value="NOT_ANNOTATED_CDS"/>
    <property type="molecule type" value="Genomic_DNA"/>
</dbReference>
<keyword evidence="1" id="KW-0472">Membrane</keyword>
<organism evidence="2 3">
    <name type="scientific">Tetranychus urticae</name>
    <name type="common">Two-spotted spider mite</name>
    <dbReference type="NCBI Taxonomy" id="32264"/>
    <lineage>
        <taxon>Eukaryota</taxon>
        <taxon>Metazoa</taxon>
        <taxon>Ecdysozoa</taxon>
        <taxon>Arthropoda</taxon>
        <taxon>Chelicerata</taxon>
        <taxon>Arachnida</taxon>
        <taxon>Acari</taxon>
        <taxon>Acariformes</taxon>
        <taxon>Trombidiformes</taxon>
        <taxon>Prostigmata</taxon>
        <taxon>Eleutherengona</taxon>
        <taxon>Raphignathae</taxon>
        <taxon>Tetranychoidea</taxon>
        <taxon>Tetranychidae</taxon>
        <taxon>Tetranychus</taxon>
    </lineage>
</organism>
<dbReference type="EnsemblMetazoa" id="tetur24g02747.1">
    <property type="protein sequence ID" value="tetur24g02747.1"/>
    <property type="gene ID" value="tetur24g02747"/>
</dbReference>
<dbReference type="Proteomes" id="UP000015104">
    <property type="component" value="Unassembled WGS sequence"/>
</dbReference>
<evidence type="ECO:0008006" key="4">
    <source>
        <dbReference type="Google" id="ProtNLM"/>
    </source>
</evidence>
<feature type="transmembrane region" description="Helical" evidence="1">
    <location>
        <begin position="125"/>
        <end position="145"/>
    </location>
</feature>
<evidence type="ECO:0000313" key="2">
    <source>
        <dbReference type="EnsemblMetazoa" id="tetur24g02747.1"/>
    </source>
</evidence>
<feature type="transmembrane region" description="Helical" evidence="1">
    <location>
        <begin position="338"/>
        <end position="361"/>
    </location>
</feature>
<sequence>MEIYKMVDFTESYVSVRKSYFLIDLANLFRYSFVTPDPNKVNMCAAQLVQRTERLTIIFQVLRNGLDQTNSIKNTFGYRRYNWLDWIIGIISLITWFRCIVLICTSSVSVGIILGDPLFRSKDRLACIILAFITLTVLFSFREWILSLETKGNLETLSIWKFCRNGFNPVYLQMDKLNMNRFRLMVISVSLVSYCTILFGPLFTSFVFITPLLTNPWMYKIPELVFSSFLWSLSEIFIASFLLNAVLGFSWYLICTFVFHLYRLLNLFFKADYLKNSTEAVYARDIQLLCLLIIRRLNSFELAVRKSRYVLLYIFIVLTLLCDTFIFLGLIVRVYNDFLASLLATVGIFGLPCIGVFGYIFGNFISELDKLTVRLHQVTLNNKLSLKEMSKVLEVMDRVAGPYNGLKIGDFLTIKKSFFIFFVLENISTLMLFTVNIGPLIK</sequence>
<reference evidence="3" key="1">
    <citation type="submission" date="2011-08" db="EMBL/GenBank/DDBJ databases">
        <authorList>
            <person name="Rombauts S."/>
        </authorList>
    </citation>
    <scope>NUCLEOTIDE SEQUENCE</scope>
    <source>
        <strain evidence="3">London</strain>
    </source>
</reference>
<name>T1KWT0_TETUR</name>
<dbReference type="AlphaFoldDB" id="T1KWT0"/>
<protein>
    <recommendedName>
        <fullName evidence="4">Odorant receptor</fullName>
    </recommendedName>
</protein>
<reference evidence="2" key="2">
    <citation type="submission" date="2015-06" db="UniProtKB">
        <authorList>
            <consortium name="EnsemblMetazoa"/>
        </authorList>
    </citation>
    <scope>IDENTIFICATION</scope>
</reference>
<keyword evidence="1" id="KW-1133">Transmembrane helix</keyword>
<keyword evidence="1" id="KW-0812">Transmembrane</keyword>
<feature type="transmembrane region" description="Helical" evidence="1">
    <location>
        <begin position="418"/>
        <end position="441"/>
    </location>
</feature>